<dbReference type="Proteomes" id="UP001283361">
    <property type="component" value="Unassembled WGS sequence"/>
</dbReference>
<sequence>MKIGDELIPKNKGMHKYDRIIFHIHLLPQVSLKNTEFPLIPDCHEKKVNLLLISDAASESYADLMQLLAKVVDLLSAGQETPEHLKVGDCNQEHNETRPITLIVVLANPDLESHFCKESDPDMFVSNKLLLIVFIYSKMYFLSSKLCRAYTSHPFINLLAETMLPDHSLSLALCDQCCSGWFGPMPTSEMLKNKTSLDYNPALTYISCYRIASVEDYNPALAYISCYRIASVEDYNPALAYISCYRIASVEDYNPALTYIYHVTE</sequence>
<proteinExistence type="predicted"/>
<dbReference type="AlphaFoldDB" id="A0AAE1B6U9"/>
<comment type="caution">
    <text evidence="1">The sequence shown here is derived from an EMBL/GenBank/DDBJ whole genome shotgun (WGS) entry which is preliminary data.</text>
</comment>
<name>A0AAE1B6U9_9GAST</name>
<organism evidence="1 2">
    <name type="scientific">Elysia crispata</name>
    <name type="common">lettuce slug</name>
    <dbReference type="NCBI Taxonomy" id="231223"/>
    <lineage>
        <taxon>Eukaryota</taxon>
        <taxon>Metazoa</taxon>
        <taxon>Spiralia</taxon>
        <taxon>Lophotrochozoa</taxon>
        <taxon>Mollusca</taxon>
        <taxon>Gastropoda</taxon>
        <taxon>Heterobranchia</taxon>
        <taxon>Euthyneura</taxon>
        <taxon>Panpulmonata</taxon>
        <taxon>Sacoglossa</taxon>
        <taxon>Placobranchoidea</taxon>
        <taxon>Plakobranchidae</taxon>
        <taxon>Elysia</taxon>
    </lineage>
</organism>
<evidence type="ECO:0000313" key="1">
    <source>
        <dbReference type="EMBL" id="KAK3800509.1"/>
    </source>
</evidence>
<reference evidence="1" key="1">
    <citation type="journal article" date="2023" name="G3 (Bethesda)">
        <title>A reference genome for the long-term kleptoplast-retaining sea slug Elysia crispata morphotype clarki.</title>
        <authorList>
            <person name="Eastman K.E."/>
            <person name="Pendleton A.L."/>
            <person name="Shaikh M.A."/>
            <person name="Suttiyut T."/>
            <person name="Ogas R."/>
            <person name="Tomko P."/>
            <person name="Gavelis G."/>
            <person name="Widhalm J.R."/>
            <person name="Wisecaver J.H."/>
        </authorList>
    </citation>
    <scope>NUCLEOTIDE SEQUENCE</scope>
    <source>
        <strain evidence="1">ECLA1</strain>
    </source>
</reference>
<accession>A0AAE1B6U9</accession>
<dbReference type="EMBL" id="JAWDGP010000452">
    <property type="protein sequence ID" value="KAK3800509.1"/>
    <property type="molecule type" value="Genomic_DNA"/>
</dbReference>
<gene>
    <name evidence="1" type="ORF">RRG08_043827</name>
</gene>
<keyword evidence="2" id="KW-1185">Reference proteome</keyword>
<protein>
    <submittedName>
        <fullName evidence="1">Uncharacterized protein</fullName>
    </submittedName>
</protein>
<evidence type="ECO:0000313" key="2">
    <source>
        <dbReference type="Proteomes" id="UP001283361"/>
    </source>
</evidence>